<dbReference type="CDD" id="cd00254">
    <property type="entry name" value="LT-like"/>
    <property type="match status" value="1"/>
</dbReference>
<dbReference type="EMBL" id="FNOI01000006">
    <property type="protein sequence ID" value="SDX38390.1"/>
    <property type="molecule type" value="Genomic_DNA"/>
</dbReference>
<evidence type="ECO:0000256" key="1">
    <source>
        <dbReference type="ARBA" id="ARBA00009387"/>
    </source>
</evidence>
<evidence type="ECO:0000313" key="5">
    <source>
        <dbReference type="EMBL" id="SDX38390.1"/>
    </source>
</evidence>
<feature type="domain" description="Transglycosylase SLT" evidence="4">
    <location>
        <begin position="103"/>
        <end position="175"/>
    </location>
</feature>
<dbReference type="AlphaFoldDB" id="A0A1H3B8P8"/>
<dbReference type="Gene3D" id="1.10.530.10">
    <property type="match status" value="1"/>
</dbReference>
<dbReference type="InterPro" id="IPR023346">
    <property type="entry name" value="Lysozyme-like_dom_sf"/>
</dbReference>
<feature type="region of interest" description="Disordered" evidence="2">
    <location>
        <begin position="222"/>
        <end position="264"/>
    </location>
</feature>
<evidence type="ECO:0000259" key="4">
    <source>
        <dbReference type="Pfam" id="PF01464"/>
    </source>
</evidence>
<sequence>MRCHALIFAALLAAGTAFAQAPTVSAAPAAVAASLPIATPKTIRPIPRNDHIPRARWDFRPEGRLWTRTTLQALKGHGLPLLSTVPHDIADWCPAYASNGLDKRAAFWNGLLSALAKHESTWKPRAVGGGGLWYGLTQILPGTARGYKCRVGSGEALKDGSDNLSCAVRILAHTVPRDNAVARKANGRLGGVAADWGPMTKSGKRKEMAGWLRRQKYCKPLSATKPIPRPKQIVQLAAEPRSVAKSQPQKRPVDIAKTPDTTGQ</sequence>
<keyword evidence="3" id="KW-0732">Signal</keyword>
<keyword evidence="6" id="KW-1185">Reference proteome</keyword>
<evidence type="ECO:0000256" key="3">
    <source>
        <dbReference type="SAM" id="SignalP"/>
    </source>
</evidence>
<evidence type="ECO:0000313" key="6">
    <source>
        <dbReference type="Proteomes" id="UP000199441"/>
    </source>
</evidence>
<feature type="chain" id="PRO_5011484789" evidence="3">
    <location>
        <begin position="20"/>
        <end position="264"/>
    </location>
</feature>
<dbReference type="Proteomes" id="UP000199441">
    <property type="component" value="Unassembled WGS sequence"/>
</dbReference>
<evidence type="ECO:0000256" key="2">
    <source>
        <dbReference type="SAM" id="MobiDB-lite"/>
    </source>
</evidence>
<name>A0A1H3B8P8_9RHOB</name>
<accession>A0A1H3B8P8</accession>
<dbReference type="RefSeq" id="WP_244508653.1">
    <property type="nucleotide sequence ID" value="NZ_FNOI01000006.1"/>
</dbReference>
<feature type="signal peptide" evidence="3">
    <location>
        <begin position="1"/>
        <end position="19"/>
    </location>
</feature>
<dbReference type="InterPro" id="IPR008258">
    <property type="entry name" value="Transglycosylase_SLT_dom_1"/>
</dbReference>
<gene>
    <name evidence="5" type="ORF">SAMN04488001_3095</name>
</gene>
<protein>
    <submittedName>
        <fullName evidence="5">Transglycosylase SLT domain-containing protein</fullName>
    </submittedName>
</protein>
<dbReference type="SUPFAM" id="SSF53955">
    <property type="entry name" value="Lysozyme-like"/>
    <property type="match status" value="1"/>
</dbReference>
<comment type="similarity">
    <text evidence="1">Belongs to the virb1 family.</text>
</comment>
<dbReference type="Pfam" id="PF01464">
    <property type="entry name" value="SLT"/>
    <property type="match status" value="1"/>
</dbReference>
<dbReference type="STRING" id="670155.SAMN04488001_3095"/>
<proteinExistence type="inferred from homology"/>
<organism evidence="5 6">
    <name type="scientific">Litoreibacter albidus</name>
    <dbReference type="NCBI Taxonomy" id="670155"/>
    <lineage>
        <taxon>Bacteria</taxon>
        <taxon>Pseudomonadati</taxon>
        <taxon>Pseudomonadota</taxon>
        <taxon>Alphaproteobacteria</taxon>
        <taxon>Rhodobacterales</taxon>
        <taxon>Roseobacteraceae</taxon>
        <taxon>Litoreibacter</taxon>
    </lineage>
</organism>
<reference evidence="6" key="1">
    <citation type="submission" date="2016-10" db="EMBL/GenBank/DDBJ databases">
        <authorList>
            <person name="Varghese N."/>
            <person name="Submissions S."/>
        </authorList>
    </citation>
    <scope>NUCLEOTIDE SEQUENCE [LARGE SCALE GENOMIC DNA]</scope>
    <source>
        <strain evidence="6">DSM 26922</strain>
    </source>
</reference>